<protein>
    <submittedName>
        <fullName evidence="1">Uncharacterized protein</fullName>
    </submittedName>
</protein>
<comment type="caution">
    <text evidence="1">The sequence shown here is derived from an EMBL/GenBank/DDBJ whole genome shotgun (WGS) entry which is preliminary data.</text>
</comment>
<dbReference type="EMBL" id="JASPKY010000026">
    <property type="protein sequence ID" value="KAK9751702.1"/>
    <property type="molecule type" value="Genomic_DNA"/>
</dbReference>
<dbReference type="AlphaFoldDB" id="A0AAW1MZF5"/>
<dbReference type="Proteomes" id="UP001458880">
    <property type="component" value="Unassembled WGS sequence"/>
</dbReference>
<sequence length="68" mass="7642">MNESEKWLRYDKIVLKSSWSEGGKIVLKSSWSEGGEAPHTVVKPGLTAKNVMMCCFHMGKHDGSNFQQ</sequence>
<proteinExistence type="predicted"/>
<organism evidence="1 2">
    <name type="scientific">Popillia japonica</name>
    <name type="common">Japanese beetle</name>
    <dbReference type="NCBI Taxonomy" id="7064"/>
    <lineage>
        <taxon>Eukaryota</taxon>
        <taxon>Metazoa</taxon>
        <taxon>Ecdysozoa</taxon>
        <taxon>Arthropoda</taxon>
        <taxon>Hexapoda</taxon>
        <taxon>Insecta</taxon>
        <taxon>Pterygota</taxon>
        <taxon>Neoptera</taxon>
        <taxon>Endopterygota</taxon>
        <taxon>Coleoptera</taxon>
        <taxon>Polyphaga</taxon>
        <taxon>Scarabaeiformia</taxon>
        <taxon>Scarabaeidae</taxon>
        <taxon>Rutelinae</taxon>
        <taxon>Popillia</taxon>
    </lineage>
</organism>
<accession>A0AAW1MZF5</accession>
<evidence type="ECO:0000313" key="2">
    <source>
        <dbReference type="Proteomes" id="UP001458880"/>
    </source>
</evidence>
<name>A0AAW1MZF5_POPJA</name>
<reference evidence="1 2" key="1">
    <citation type="journal article" date="2024" name="BMC Genomics">
        <title>De novo assembly and annotation of Popillia japonica's genome with initial clues to its potential as an invasive pest.</title>
        <authorList>
            <person name="Cucini C."/>
            <person name="Boschi S."/>
            <person name="Funari R."/>
            <person name="Cardaioli E."/>
            <person name="Iannotti N."/>
            <person name="Marturano G."/>
            <person name="Paoli F."/>
            <person name="Bruttini M."/>
            <person name="Carapelli A."/>
            <person name="Frati F."/>
            <person name="Nardi F."/>
        </authorList>
    </citation>
    <scope>NUCLEOTIDE SEQUENCE [LARGE SCALE GENOMIC DNA]</scope>
    <source>
        <strain evidence="1">DMR45628</strain>
    </source>
</reference>
<keyword evidence="2" id="KW-1185">Reference proteome</keyword>
<evidence type="ECO:0000313" key="1">
    <source>
        <dbReference type="EMBL" id="KAK9751702.1"/>
    </source>
</evidence>
<gene>
    <name evidence="1" type="ORF">QE152_g4847</name>
</gene>